<protein>
    <submittedName>
        <fullName evidence="2">Uncharacterized protein</fullName>
    </submittedName>
</protein>
<comment type="caution">
    <text evidence="2">The sequence shown here is derived from an EMBL/GenBank/DDBJ whole genome shotgun (WGS) entry which is preliminary data.</text>
</comment>
<keyword evidence="1" id="KW-0732">Signal</keyword>
<accession>A0A8B6GBY2</accession>
<dbReference type="AlphaFoldDB" id="A0A8B6GBY2"/>
<feature type="chain" id="PRO_5032955520" evidence="1">
    <location>
        <begin position="26"/>
        <end position="170"/>
    </location>
</feature>
<name>A0A8B6GBY2_MYTGA</name>
<gene>
    <name evidence="2" type="ORF">MGAL_10B030931</name>
</gene>
<evidence type="ECO:0000313" key="2">
    <source>
        <dbReference type="EMBL" id="VDI61687.1"/>
    </source>
</evidence>
<organism evidence="2 3">
    <name type="scientific">Mytilus galloprovincialis</name>
    <name type="common">Mediterranean mussel</name>
    <dbReference type="NCBI Taxonomy" id="29158"/>
    <lineage>
        <taxon>Eukaryota</taxon>
        <taxon>Metazoa</taxon>
        <taxon>Spiralia</taxon>
        <taxon>Lophotrochozoa</taxon>
        <taxon>Mollusca</taxon>
        <taxon>Bivalvia</taxon>
        <taxon>Autobranchia</taxon>
        <taxon>Pteriomorphia</taxon>
        <taxon>Mytilida</taxon>
        <taxon>Mytiloidea</taxon>
        <taxon>Mytilidae</taxon>
        <taxon>Mytilinae</taxon>
        <taxon>Mytilus</taxon>
    </lineage>
</organism>
<dbReference type="EMBL" id="UYJE01008165">
    <property type="protein sequence ID" value="VDI61687.1"/>
    <property type="molecule type" value="Genomic_DNA"/>
</dbReference>
<sequence>MATFMALMTCIVLTVLTSFPLCVNGNIKHGMVPTTKRADTIQFVYIQGEKGSENWKLICKMHQNQNKNKIKFCERKEETKLQALFNAMYSNFEKKCFKLEYNMFRLTKKLDIRKKVFGRECSEFDDEFIIEKIMGENHTEDIDEKSKSRETAFDVFTTGMLKEFYSYMPR</sequence>
<evidence type="ECO:0000313" key="3">
    <source>
        <dbReference type="Proteomes" id="UP000596742"/>
    </source>
</evidence>
<feature type="signal peptide" evidence="1">
    <location>
        <begin position="1"/>
        <end position="25"/>
    </location>
</feature>
<evidence type="ECO:0000256" key="1">
    <source>
        <dbReference type="SAM" id="SignalP"/>
    </source>
</evidence>
<dbReference type="Proteomes" id="UP000596742">
    <property type="component" value="Unassembled WGS sequence"/>
</dbReference>
<keyword evidence="3" id="KW-1185">Reference proteome</keyword>
<proteinExistence type="predicted"/>
<reference evidence="2" key="1">
    <citation type="submission" date="2018-11" db="EMBL/GenBank/DDBJ databases">
        <authorList>
            <person name="Alioto T."/>
            <person name="Alioto T."/>
        </authorList>
    </citation>
    <scope>NUCLEOTIDE SEQUENCE</scope>
</reference>